<evidence type="ECO:0000313" key="10">
    <source>
        <dbReference type="EMBL" id="SCV73116.1"/>
    </source>
</evidence>
<evidence type="ECO:0000313" key="11">
    <source>
        <dbReference type="Proteomes" id="UP000198372"/>
    </source>
</evidence>
<keyword evidence="11" id="KW-1185">Reference proteome</keyword>
<dbReference type="InterPro" id="IPR036395">
    <property type="entry name" value="Cu_fist_DNA-bd_dom_sf"/>
</dbReference>
<keyword evidence="6" id="KW-0804">Transcription</keyword>
<accession>A0A238FPU5</accession>
<dbReference type="Gene3D" id="3.90.430.10">
    <property type="entry name" value="Copper fist DNA-binding domain"/>
    <property type="match status" value="1"/>
</dbReference>
<feature type="compositionally biased region" description="Low complexity" evidence="8">
    <location>
        <begin position="213"/>
        <end position="224"/>
    </location>
</feature>
<dbReference type="FunFam" id="3.90.430.10:FF:000001">
    <property type="entry name" value="Copper fist DNA-binding protein"/>
    <property type="match status" value="1"/>
</dbReference>
<dbReference type="GO" id="GO:0005507">
    <property type="term" value="F:copper ion binding"/>
    <property type="evidence" value="ECO:0007669"/>
    <property type="project" value="InterPro"/>
</dbReference>
<evidence type="ECO:0000256" key="4">
    <source>
        <dbReference type="ARBA" id="ARBA00023008"/>
    </source>
</evidence>
<evidence type="ECO:0000256" key="8">
    <source>
        <dbReference type="SAM" id="MobiDB-lite"/>
    </source>
</evidence>
<feature type="compositionally biased region" description="Basic and acidic residues" evidence="8">
    <location>
        <begin position="21"/>
        <end position="35"/>
    </location>
</feature>
<dbReference type="GO" id="GO:0003700">
    <property type="term" value="F:DNA-binding transcription factor activity"/>
    <property type="evidence" value="ECO:0007669"/>
    <property type="project" value="InterPro"/>
</dbReference>
<feature type="compositionally biased region" description="Low complexity" evidence="8">
    <location>
        <begin position="79"/>
        <end position="93"/>
    </location>
</feature>
<dbReference type="EMBL" id="FMSP01000017">
    <property type="protein sequence ID" value="SCV73116.1"/>
    <property type="molecule type" value="Genomic_DNA"/>
</dbReference>
<evidence type="ECO:0000256" key="7">
    <source>
        <dbReference type="ARBA" id="ARBA00023242"/>
    </source>
</evidence>
<sequence length="734" mass="78745">MIIDGIKFTCEPCLRGHRSAHCPESHGDRPLTEVKRKGRPKTQCSICQRHQRLPPITLPNGATELLTNPSYALLRRNPSQVSLTSTRSSASSTDNPHDANTLGRKKSVSGSRRKDLNAASKPHNLAYGHEATTTHIARTYSPYPAGGWHTSHGHSTITRASSSASSASSRKPSPSTRADSNSPQRAVSPHVTKPSSSELFPQQSQAFIPLPAPASSDAPSLNASTEADTSEASVERILASLDPSFWQLADSPQVPILPTQEGGAASTSTNPPNHAWQIPLSVEELQNWNLMGAGAHVTPDPSVIANASIPSSENGSHPHSAFESIIAPYQVPASSWPSSASSSVGGSGSVVSSHSQNRPVWPALELVPTFDTEAQIDRWRQVTDFEANDFVDPQQGLIERTVSFEIPSNIGAVSEPVPSVADAWTTTPPTQASVTFADAPVLAARGSFEDTLSSQELGDFDGSSSSLRMDDRCETITPLFYEAADPYAFNFDGPAGGTGSIYGHEPHPSSSSQVYRQDHDDDFSYPSSASSTFSSAASSKAASSIDPLDDYSTTFNDFDGSASFSTEHEARSNLEIALSEFTLGRGEGARNPQFDHDFAARSASLAAEIAARQAEIEALDEEEGSDEDEDEDDQEEEDDEDEEGEEDEEDEEDDQDAGDEEDEEEEEEEFEEDREQEEAEDVGIMVDENGDENTSPQPEERSPRLDGVDAAVDGGTGDDATRDNEGGRRGAGFS</sequence>
<keyword evidence="2" id="KW-0479">Metal-binding</keyword>
<keyword evidence="7" id="KW-0539">Nucleus</keyword>
<dbReference type="SMART" id="SM00412">
    <property type="entry name" value="Cu_FIST"/>
    <property type="match status" value="1"/>
</dbReference>
<dbReference type="SUPFAM" id="SSF57879">
    <property type="entry name" value="Zinc domain conserved in yeast copper-regulated transcription factors"/>
    <property type="match status" value="1"/>
</dbReference>
<dbReference type="PROSITE" id="PS50073">
    <property type="entry name" value="COPPER_FIST_2"/>
    <property type="match status" value="1"/>
</dbReference>
<evidence type="ECO:0000256" key="5">
    <source>
        <dbReference type="ARBA" id="ARBA00023015"/>
    </source>
</evidence>
<dbReference type="AlphaFoldDB" id="A0A238FPU5"/>
<keyword evidence="3" id="KW-0862">Zinc</keyword>
<feature type="region of interest" description="Disordered" evidence="8">
    <location>
        <begin position="18"/>
        <end position="40"/>
    </location>
</feature>
<keyword evidence="5" id="KW-0805">Transcription regulation</keyword>
<dbReference type="OrthoDB" id="5600085at2759"/>
<gene>
    <name evidence="10" type="ORF">BQ2448_7041</name>
</gene>
<feature type="region of interest" description="Disordered" evidence="8">
    <location>
        <begin position="499"/>
        <end position="528"/>
    </location>
</feature>
<proteinExistence type="predicted"/>
<feature type="region of interest" description="Disordered" evidence="8">
    <location>
        <begin position="151"/>
        <end position="229"/>
    </location>
</feature>
<keyword evidence="4" id="KW-0186">Copper</keyword>
<feature type="region of interest" description="Disordered" evidence="8">
    <location>
        <begin position="612"/>
        <end position="734"/>
    </location>
</feature>
<feature type="domain" description="Copper-fist" evidence="9">
    <location>
        <begin position="1"/>
        <end position="41"/>
    </location>
</feature>
<reference evidence="11" key="1">
    <citation type="submission" date="2016-09" db="EMBL/GenBank/DDBJ databases">
        <authorList>
            <person name="Jeantristanb JTB J.-T."/>
            <person name="Ricardo R."/>
        </authorList>
    </citation>
    <scope>NUCLEOTIDE SEQUENCE [LARGE SCALE GENOMIC DNA]</scope>
</reference>
<feature type="compositionally biased region" description="Acidic residues" evidence="8">
    <location>
        <begin position="617"/>
        <end position="681"/>
    </location>
</feature>
<dbReference type="GO" id="GO:0003677">
    <property type="term" value="F:DNA binding"/>
    <property type="evidence" value="ECO:0007669"/>
    <property type="project" value="InterPro"/>
</dbReference>
<dbReference type="STRING" id="269621.A0A238FPU5"/>
<feature type="region of interest" description="Disordered" evidence="8">
    <location>
        <begin position="78"/>
        <end position="128"/>
    </location>
</feature>
<evidence type="ECO:0000259" key="9">
    <source>
        <dbReference type="PROSITE" id="PS50073"/>
    </source>
</evidence>
<protein>
    <submittedName>
        <fullName evidence="10">BQ2448_7041 protein</fullName>
    </submittedName>
</protein>
<evidence type="ECO:0000256" key="1">
    <source>
        <dbReference type="ARBA" id="ARBA00004123"/>
    </source>
</evidence>
<feature type="compositionally biased region" description="Basic and acidic residues" evidence="8">
    <location>
        <begin position="719"/>
        <end position="728"/>
    </location>
</feature>
<feature type="compositionally biased region" description="Basic and acidic residues" evidence="8">
    <location>
        <begin position="698"/>
        <end position="707"/>
    </location>
</feature>
<comment type="subcellular location">
    <subcellularLocation>
        <location evidence="1">Nucleus</location>
    </subcellularLocation>
</comment>
<organism evidence="10 11">
    <name type="scientific">Microbotryum intermedium</name>
    <dbReference type="NCBI Taxonomy" id="269621"/>
    <lineage>
        <taxon>Eukaryota</taxon>
        <taxon>Fungi</taxon>
        <taxon>Dikarya</taxon>
        <taxon>Basidiomycota</taxon>
        <taxon>Pucciniomycotina</taxon>
        <taxon>Microbotryomycetes</taxon>
        <taxon>Microbotryales</taxon>
        <taxon>Microbotryaceae</taxon>
        <taxon>Microbotryum</taxon>
    </lineage>
</organism>
<evidence type="ECO:0000256" key="3">
    <source>
        <dbReference type="ARBA" id="ARBA00022833"/>
    </source>
</evidence>
<feature type="compositionally biased region" description="Polar residues" evidence="8">
    <location>
        <begin position="193"/>
        <end position="206"/>
    </location>
</feature>
<feature type="compositionally biased region" description="Low complexity" evidence="8">
    <location>
        <begin position="155"/>
        <end position="178"/>
    </location>
</feature>
<dbReference type="Proteomes" id="UP000198372">
    <property type="component" value="Unassembled WGS sequence"/>
</dbReference>
<evidence type="ECO:0000256" key="6">
    <source>
        <dbReference type="ARBA" id="ARBA00023163"/>
    </source>
</evidence>
<dbReference type="InterPro" id="IPR001083">
    <property type="entry name" value="Cu_fist_DNA-bd_dom"/>
</dbReference>
<dbReference type="Pfam" id="PF00649">
    <property type="entry name" value="Copper-fist"/>
    <property type="match status" value="1"/>
</dbReference>
<name>A0A238FPU5_9BASI</name>
<evidence type="ECO:0000256" key="2">
    <source>
        <dbReference type="ARBA" id="ARBA00022723"/>
    </source>
</evidence>
<dbReference type="SMART" id="SM01090">
    <property type="entry name" value="Copper-fist"/>
    <property type="match status" value="1"/>
</dbReference>
<dbReference type="GO" id="GO:0005634">
    <property type="term" value="C:nucleus"/>
    <property type="evidence" value="ECO:0007669"/>
    <property type="project" value="UniProtKB-SubCell"/>
</dbReference>